<evidence type="ECO:0000256" key="4">
    <source>
        <dbReference type="ARBA" id="ARBA00023269"/>
    </source>
</evidence>
<keyword evidence="4" id="KW-0544">Nucleosome core</keyword>
<dbReference type="Gene3D" id="1.10.20.10">
    <property type="entry name" value="Histone, subunit A"/>
    <property type="match status" value="1"/>
</dbReference>
<evidence type="ECO:0000256" key="5">
    <source>
        <dbReference type="SAM" id="MobiDB-lite"/>
    </source>
</evidence>
<dbReference type="PANTHER" id="PTHR45810">
    <property type="entry name" value="HISTONE H3.2"/>
    <property type="match status" value="1"/>
</dbReference>
<proteinExistence type="inferred from homology"/>
<feature type="compositionally biased region" description="Basic residues" evidence="5">
    <location>
        <begin position="1"/>
        <end position="11"/>
    </location>
</feature>
<reference evidence="7 9" key="1">
    <citation type="submission" date="2024-04" db="EMBL/GenBank/DDBJ databases">
        <title>Phyllosticta paracitricarpa is synonymous to the EU quarantine fungus P. citricarpa based on phylogenomic analyses.</title>
        <authorList>
            <consortium name="Lawrence Berkeley National Laboratory"/>
            <person name="Van ingen-buijs V.A."/>
            <person name="Van westerhoven A.C."/>
            <person name="Haridas S."/>
            <person name="Skiadas P."/>
            <person name="Martin F."/>
            <person name="Groenewald J.Z."/>
            <person name="Crous P.W."/>
            <person name="Seidl M.F."/>
        </authorList>
    </citation>
    <scope>NUCLEOTIDE SEQUENCE [LARGE SCALE GENOMIC DNA]</scope>
    <source>
        <strain evidence="7 9">CPC 17464</strain>
    </source>
</reference>
<dbReference type="Proteomes" id="UP001360953">
    <property type="component" value="Unassembled WGS sequence"/>
</dbReference>
<dbReference type="Pfam" id="PF00125">
    <property type="entry name" value="Histone"/>
    <property type="match status" value="1"/>
</dbReference>
<comment type="subcellular location">
    <subcellularLocation>
        <location evidence="1">Chromosome</location>
    </subcellularLocation>
</comment>
<evidence type="ECO:0000259" key="6">
    <source>
        <dbReference type="Pfam" id="PF00125"/>
    </source>
</evidence>
<evidence type="ECO:0000313" key="8">
    <source>
        <dbReference type="EMBL" id="KAK7538068.1"/>
    </source>
</evidence>
<accession>A0ABR1L703</accession>
<feature type="domain" description="Core Histone H2A/H2B/H3" evidence="6">
    <location>
        <begin position="33"/>
        <end position="122"/>
    </location>
</feature>
<dbReference type="EMBL" id="JBBPEH010000013">
    <property type="protein sequence ID" value="KAK7530992.1"/>
    <property type="molecule type" value="Genomic_DNA"/>
</dbReference>
<dbReference type="InterPro" id="IPR009072">
    <property type="entry name" value="Histone-fold"/>
</dbReference>
<evidence type="ECO:0000256" key="3">
    <source>
        <dbReference type="ARBA" id="ARBA00022454"/>
    </source>
</evidence>
<name>A0ABR1L703_9PEZI</name>
<dbReference type="PANTHER" id="PTHR45810:SF1">
    <property type="entry name" value="HISTONE H3-LIKE CENTROMERIC PROTEIN A"/>
    <property type="match status" value="1"/>
</dbReference>
<comment type="caution">
    <text evidence="7">The sequence shown here is derived from an EMBL/GenBank/DDBJ whole genome shotgun (WGS) entry which is preliminary data.</text>
</comment>
<dbReference type="InterPro" id="IPR000164">
    <property type="entry name" value="Histone_H3/CENP-A"/>
</dbReference>
<dbReference type="PRINTS" id="PR00622">
    <property type="entry name" value="HISTONEH3"/>
</dbReference>
<feature type="region of interest" description="Disordered" evidence="5">
    <location>
        <begin position="1"/>
        <end position="33"/>
    </location>
</feature>
<dbReference type="EMBL" id="JBBPEH010000005">
    <property type="protein sequence ID" value="KAK7538068.1"/>
    <property type="molecule type" value="Genomic_DNA"/>
</dbReference>
<evidence type="ECO:0000313" key="9">
    <source>
        <dbReference type="Proteomes" id="UP001360953"/>
    </source>
</evidence>
<dbReference type="SMART" id="SM00428">
    <property type="entry name" value="H3"/>
    <property type="match status" value="1"/>
</dbReference>
<dbReference type="InterPro" id="IPR007125">
    <property type="entry name" value="H2A/H2B/H3"/>
</dbReference>
<dbReference type="PROSITE" id="PS00959">
    <property type="entry name" value="HISTONE_H3_2"/>
    <property type="match status" value="1"/>
</dbReference>
<organism evidence="7 9">
    <name type="scientific">Phyllosticta citribraziliensis</name>
    <dbReference type="NCBI Taxonomy" id="989973"/>
    <lineage>
        <taxon>Eukaryota</taxon>
        <taxon>Fungi</taxon>
        <taxon>Dikarya</taxon>
        <taxon>Ascomycota</taxon>
        <taxon>Pezizomycotina</taxon>
        <taxon>Dothideomycetes</taxon>
        <taxon>Dothideomycetes incertae sedis</taxon>
        <taxon>Botryosphaeriales</taxon>
        <taxon>Phyllostictaceae</taxon>
        <taxon>Phyllosticta</taxon>
    </lineage>
</organism>
<keyword evidence="4" id="KW-0238">DNA-binding</keyword>
<evidence type="ECO:0000256" key="2">
    <source>
        <dbReference type="ARBA" id="ARBA00010343"/>
    </source>
</evidence>
<protein>
    <submittedName>
        <fullName evidence="7">Histone H3</fullName>
    </submittedName>
</protein>
<dbReference type="SUPFAM" id="SSF47113">
    <property type="entry name" value="Histone-fold"/>
    <property type="match status" value="1"/>
</dbReference>
<sequence>MARSKLGKPSKRSLSQPGDPTPRPPVRRRKSSAVAIREIKACQKSTDLCLRKLPFSRLVREIAQAMTDGASGVTRWQVKALEALQEAAEAYLVGVMEDTNYCAQHARRQTIKQVDMQLARRIRGRFEAH</sequence>
<dbReference type="CDD" id="cd22911">
    <property type="entry name" value="HFD_H3"/>
    <property type="match status" value="1"/>
</dbReference>
<dbReference type="GeneID" id="92032804"/>
<keyword evidence="3" id="KW-0158">Chromosome</keyword>
<dbReference type="RefSeq" id="XP_066655755.1">
    <property type="nucleotide sequence ID" value="XM_066799898.1"/>
</dbReference>
<evidence type="ECO:0000313" key="7">
    <source>
        <dbReference type="EMBL" id="KAK7530992.1"/>
    </source>
</evidence>
<evidence type="ECO:0000256" key="1">
    <source>
        <dbReference type="ARBA" id="ARBA00004286"/>
    </source>
</evidence>
<comment type="similarity">
    <text evidence="2">Belongs to the histone H3 family.</text>
</comment>
<keyword evidence="9" id="KW-1185">Reference proteome</keyword>
<gene>
    <name evidence="8" type="ORF">J3D65DRAFT_620887</name>
    <name evidence="7" type="ORF">J3D65DRAFT_640214</name>
</gene>